<dbReference type="EMBL" id="JAVHJO010000004">
    <property type="protein sequence ID" value="KAK6541037.1"/>
    <property type="molecule type" value="Genomic_DNA"/>
</dbReference>
<dbReference type="Proteomes" id="UP001365542">
    <property type="component" value="Unassembled WGS sequence"/>
</dbReference>
<evidence type="ECO:0000313" key="1">
    <source>
        <dbReference type="EMBL" id="KAK6541037.1"/>
    </source>
</evidence>
<comment type="caution">
    <text evidence="1">The sequence shown here is derived from an EMBL/GenBank/DDBJ whole genome shotgun (WGS) entry which is preliminary data.</text>
</comment>
<dbReference type="AlphaFoldDB" id="A0AAV9XG34"/>
<keyword evidence="2" id="KW-1185">Reference proteome</keyword>
<sequence>MTGREASGGTTATRCRRNGSRIAWTSDSGQFSYGLGYATADGRWLEGLLRWDDEGGDDDEVGDDGKAGWPVDGGSFAVFCSPSPSA</sequence>
<proteinExistence type="predicted"/>
<evidence type="ECO:0000313" key="2">
    <source>
        <dbReference type="Proteomes" id="UP001365542"/>
    </source>
</evidence>
<accession>A0AAV9XG34</accession>
<name>A0AAV9XG34_9PEZI</name>
<organism evidence="1 2">
    <name type="scientific">Orbilia ellipsospora</name>
    <dbReference type="NCBI Taxonomy" id="2528407"/>
    <lineage>
        <taxon>Eukaryota</taxon>
        <taxon>Fungi</taxon>
        <taxon>Dikarya</taxon>
        <taxon>Ascomycota</taxon>
        <taxon>Pezizomycotina</taxon>
        <taxon>Orbiliomycetes</taxon>
        <taxon>Orbiliales</taxon>
        <taxon>Orbiliaceae</taxon>
        <taxon>Orbilia</taxon>
    </lineage>
</organism>
<gene>
    <name evidence="1" type="ORF">TWF694_008416</name>
</gene>
<reference evidence="1 2" key="1">
    <citation type="submission" date="2019-10" db="EMBL/GenBank/DDBJ databases">
        <authorList>
            <person name="Palmer J.M."/>
        </authorList>
    </citation>
    <scope>NUCLEOTIDE SEQUENCE [LARGE SCALE GENOMIC DNA]</scope>
    <source>
        <strain evidence="1 2">TWF694</strain>
    </source>
</reference>
<protein>
    <submittedName>
        <fullName evidence="1">Uncharacterized protein</fullName>
    </submittedName>
</protein>